<dbReference type="AlphaFoldDB" id="A0A6C1BZQ1"/>
<dbReference type="Gene3D" id="1.10.260.40">
    <property type="entry name" value="lambda repressor-like DNA-binding domains"/>
    <property type="match status" value="1"/>
</dbReference>
<dbReference type="PROSITE" id="PS50943">
    <property type="entry name" value="HTH_CROC1"/>
    <property type="match status" value="1"/>
</dbReference>
<dbReference type="InterPro" id="IPR010982">
    <property type="entry name" value="Lambda_DNA-bd_dom_sf"/>
</dbReference>
<dbReference type="SMART" id="SM00530">
    <property type="entry name" value="HTH_XRE"/>
    <property type="match status" value="1"/>
</dbReference>
<dbReference type="InterPro" id="IPR001387">
    <property type="entry name" value="Cro/C1-type_HTH"/>
</dbReference>
<proteinExistence type="predicted"/>
<dbReference type="CDD" id="cd00093">
    <property type="entry name" value="HTH_XRE"/>
    <property type="match status" value="1"/>
</dbReference>
<evidence type="ECO:0000313" key="2">
    <source>
        <dbReference type="Proteomes" id="UP000298111"/>
    </source>
</evidence>
<dbReference type="Proteomes" id="UP000298111">
    <property type="component" value="Unassembled WGS sequence"/>
</dbReference>
<comment type="caution">
    <text evidence="1">The sequence shown here is derived from an EMBL/GenBank/DDBJ whole genome shotgun (WGS) entry which is preliminary data.</text>
</comment>
<accession>A0A6C1BZQ1</accession>
<reference evidence="1 2" key="1">
    <citation type="submission" date="2018-10" db="EMBL/GenBank/DDBJ databases">
        <title>Isolation of pseudouridimycin from Streptomyces albus DSM 40763.</title>
        <authorList>
            <person name="Rosenqvist P."/>
            <person name="Metsae-Ketelae M."/>
            <person name="Virta P."/>
        </authorList>
    </citation>
    <scope>NUCLEOTIDE SEQUENCE [LARGE SCALE GENOMIC DNA]</scope>
    <source>
        <strain evidence="1 2">DSM 40763</strain>
    </source>
</reference>
<name>A0A6C1BZQ1_9ACTN</name>
<dbReference type="GeneID" id="75183790"/>
<dbReference type="EMBL" id="RCIY01000055">
    <property type="protein sequence ID" value="TGG83336.1"/>
    <property type="molecule type" value="Genomic_DNA"/>
</dbReference>
<organism evidence="1 2">
    <name type="scientific">Streptomyces albus</name>
    <dbReference type="NCBI Taxonomy" id="1888"/>
    <lineage>
        <taxon>Bacteria</taxon>
        <taxon>Bacillati</taxon>
        <taxon>Actinomycetota</taxon>
        <taxon>Actinomycetes</taxon>
        <taxon>Kitasatosporales</taxon>
        <taxon>Streptomycetaceae</taxon>
        <taxon>Streptomyces</taxon>
    </lineage>
</organism>
<gene>
    <name evidence="1" type="ORF">D8771_14995</name>
</gene>
<sequence length="275" mass="30456">MRSRRLGSALRRLREAARLDQQQAAEYIGGSKAKISRVEAGQVAARPGDVRLLLELYGVQDPDVSRHLEQLARDSNKRGWWWGYPLPDGTSDYIALEADATCIRTWQPLLVPGLLQTAGYTRELIKGNSEIVDPDAAEHIVTVRQERRHRFEKAGTRFAAVIGEEALTASIPSAEVHREQLADLLTASRSPNLSIQVLPASEWRLTRCSPSFVMLSFDGEWAPTVAAQDTFRNIALAEESEVISSYAHTFETLRTAALGLEQSAEFIRSAMAAIS</sequence>
<dbReference type="GO" id="GO:0003677">
    <property type="term" value="F:DNA binding"/>
    <property type="evidence" value="ECO:0007669"/>
    <property type="project" value="InterPro"/>
</dbReference>
<dbReference type="Pfam" id="PF13560">
    <property type="entry name" value="HTH_31"/>
    <property type="match status" value="1"/>
</dbReference>
<protein>
    <submittedName>
        <fullName evidence="1">XRE family transcriptional regulator</fullName>
    </submittedName>
</protein>
<dbReference type="SUPFAM" id="SSF47413">
    <property type="entry name" value="lambda repressor-like DNA-binding domains"/>
    <property type="match status" value="1"/>
</dbReference>
<dbReference type="Pfam" id="PF19054">
    <property type="entry name" value="DUF5753"/>
    <property type="match status" value="1"/>
</dbReference>
<dbReference type="RefSeq" id="WP_037611327.1">
    <property type="nucleotide sequence ID" value="NZ_CP048875.1"/>
</dbReference>
<dbReference type="InterPro" id="IPR043917">
    <property type="entry name" value="DUF5753"/>
</dbReference>
<evidence type="ECO:0000313" key="1">
    <source>
        <dbReference type="EMBL" id="TGG83336.1"/>
    </source>
</evidence>